<name>A0AAD9YN41_COLKA</name>
<dbReference type="Proteomes" id="UP001281614">
    <property type="component" value="Unassembled WGS sequence"/>
</dbReference>
<sequence>MPQTPTRRASTGGKAPRKYLLQYVIEEMPSHDDTPCFTAWQRAIRMPIPEKYARPHASDSDSDNEDEQTRPKMSFQIYDTTPLSDNADHLKALAENIHKETFRARWRIDFEFYDRIDLWGMPFAVDASTEERIAKCRAHACAVIASRERADDTFHISRLINHLDWPRSEDWHRVIIIIDRPQEFWNENEGGFMAVYWDLSSENPATTSGEVEGLLNGQDEGRRAPEMEVLRCTYDGVGKLMEEMREAFQDFWE</sequence>
<proteinExistence type="predicted"/>
<accession>A0AAD9YN41</accession>
<evidence type="ECO:0000313" key="1">
    <source>
        <dbReference type="EMBL" id="KAK2773097.1"/>
    </source>
</evidence>
<organism evidence="1 2">
    <name type="scientific">Colletotrichum kahawae</name>
    <name type="common">Coffee berry disease fungus</name>
    <dbReference type="NCBI Taxonomy" id="34407"/>
    <lineage>
        <taxon>Eukaryota</taxon>
        <taxon>Fungi</taxon>
        <taxon>Dikarya</taxon>
        <taxon>Ascomycota</taxon>
        <taxon>Pezizomycotina</taxon>
        <taxon>Sordariomycetes</taxon>
        <taxon>Hypocreomycetidae</taxon>
        <taxon>Glomerellales</taxon>
        <taxon>Glomerellaceae</taxon>
        <taxon>Colletotrichum</taxon>
        <taxon>Colletotrichum gloeosporioides species complex</taxon>
    </lineage>
</organism>
<dbReference type="AlphaFoldDB" id="A0AAD9YN41"/>
<protein>
    <submittedName>
        <fullName evidence="1">Uncharacterized protein</fullName>
    </submittedName>
</protein>
<evidence type="ECO:0000313" key="2">
    <source>
        <dbReference type="Proteomes" id="UP001281614"/>
    </source>
</evidence>
<gene>
    <name evidence="1" type="ORF">CKAH01_13641</name>
</gene>
<reference evidence="1" key="1">
    <citation type="submission" date="2023-02" db="EMBL/GenBank/DDBJ databases">
        <title>Colletotrichum kahawae CIFC_Que2 genome sequencing and assembly.</title>
        <authorList>
            <person name="Baroncelli R."/>
        </authorList>
    </citation>
    <scope>NUCLEOTIDE SEQUENCE</scope>
    <source>
        <strain evidence="1">CIFC_Que2</strain>
    </source>
</reference>
<comment type="caution">
    <text evidence="1">The sequence shown here is derived from an EMBL/GenBank/DDBJ whole genome shotgun (WGS) entry which is preliminary data.</text>
</comment>
<dbReference type="EMBL" id="VYYT01000059">
    <property type="protein sequence ID" value="KAK2773097.1"/>
    <property type="molecule type" value="Genomic_DNA"/>
</dbReference>
<keyword evidence="2" id="KW-1185">Reference proteome</keyword>